<keyword evidence="1" id="KW-0472">Membrane</keyword>
<dbReference type="RefSeq" id="WP_171083378.1">
    <property type="nucleotide sequence ID" value="NZ_JABAIV010000002.1"/>
</dbReference>
<keyword evidence="1" id="KW-0812">Transmembrane</keyword>
<evidence type="ECO:0000313" key="2">
    <source>
        <dbReference type="EMBL" id="NNG23172.1"/>
    </source>
</evidence>
<keyword evidence="1" id="KW-1133">Transmembrane helix</keyword>
<name>A0A7Y2NYT9_9BURK</name>
<protein>
    <submittedName>
        <fullName evidence="2">Uncharacterized protein</fullName>
    </submittedName>
</protein>
<dbReference type="AlphaFoldDB" id="A0A7Y2NYT9"/>
<organism evidence="2 3">
    <name type="scientific">Telluria aromaticivorans</name>
    <dbReference type="NCBI Taxonomy" id="2725995"/>
    <lineage>
        <taxon>Bacteria</taxon>
        <taxon>Pseudomonadati</taxon>
        <taxon>Pseudomonadota</taxon>
        <taxon>Betaproteobacteria</taxon>
        <taxon>Burkholderiales</taxon>
        <taxon>Oxalobacteraceae</taxon>
        <taxon>Telluria group</taxon>
        <taxon>Telluria</taxon>
    </lineage>
</organism>
<evidence type="ECO:0000256" key="1">
    <source>
        <dbReference type="SAM" id="Phobius"/>
    </source>
</evidence>
<comment type="caution">
    <text evidence="2">The sequence shown here is derived from an EMBL/GenBank/DDBJ whole genome shotgun (WGS) entry which is preliminary data.</text>
</comment>
<dbReference type="Proteomes" id="UP000533905">
    <property type="component" value="Unassembled WGS sequence"/>
</dbReference>
<dbReference type="EMBL" id="JABAIV010000002">
    <property type="protein sequence ID" value="NNG23172.1"/>
    <property type="molecule type" value="Genomic_DNA"/>
</dbReference>
<accession>A0A7Y2NYT9</accession>
<gene>
    <name evidence="2" type="ORF">HGB41_09175</name>
</gene>
<feature type="transmembrane region" description="Helical" evidence="1">
    <location>
        <begin position="47"/>
        <end position="65"/>
    </location>
</feature>
<feature type="transmembrane region" description="Helical" evidence="1">
    <location>
        <begin position="16"/>
        <end position="35"/>
    </location>
</feature>
<feature type="transmembrane region" description="Helical" evidence="1">
    <location>
        <begin position="85"/>
        <end position="107"/>
    </location>
</feature>
<evidence type="ECO:0000313" key="3">
    <source>
        <dbReference type="Proteomes" id="UP000533905"/>
    </source>
</evidence>
<keyword evidence="3" id="KW-1185">Reference proteome</keyword>
<reference evidence="2 3" key="1">
    <citation type="submission" date="2020-04" db="EMBL/GenBank/DDBJ databases">
        <title>Massilia sp. nov., a cold adapted bacteria isolated from Arctic soil.</title>
        <authorList>
            <person name="Son J."/>
            <person name="Ka J.-O."/>
        </authorList>
    </citation>
    <scope>NUCLEOTIDE SEQUENCE [LARGE SCALE GENOMIC DNA]</scope>
    <source>
        <strain evidence="2 3">ML15P13</strain>
    </source>
</reference>
<proteinExistence type="predicted"/>
<sequence>MHDHFWRQLTRGTLPLLVWAAHFTFCYLLAAAQCTPAAMRAGGPDRVLLGGVSLVALAVCGWLVWRERGMLSDDVREGAGLLDWAAALSAVMAFVAVVWTGLPILLVEGCA</sequence>